<proteinExistence type="predicted"/>
<accession>A0ACA9NXN6</accession>
<protein>
    <submittedName>
        <fullName evidence="1">15385_t:CDS:1</fullName>
    </submittedName>
</protein>
<gene>
    <name evidence="1" type="ORF">RPERSI_LOCUS9192</name>
</gene>
<evidence type="ECO:0000313" key="2">
    <source>
        <dbReference type="Proteomes" id="UP000789920"/>
    </source>
</evidence>
<dbReference type="EMBL" id="CAJVQC010017171">
    <property type="protein sequence ID" value="CAG8682762.1"/>
    <property type="molecule type" value="Genomic_DNA"/>
</dbReference>
<dbReference type="Proteomes" id="UP000789920">
    <property type="component" value="Unassembled WGS sequence"/>
</dbReference>
<feature type="non-terminal residue" evidence="1">
    <location>
        <position position="425"/>
    </location>
</feature>
<sequence>DGNTLITDYIENWMKLTVLKESNSSYRLLSRAGLQLKHIVALYELVEEHVADVVATCIHHKYKAKLEDSLKREISKAIGFETSKQEQANDVKSCIPAGVFAIALKRFIVRYLTTSENINESVNLADYMVEDEGLECWPDWADKNVIKNKFPLSLLVSHTFETYQYTKIIIEKTRVKKPEPIKDNDKYYLHTYELLMQNRDFYHPTLNYYQEKAPWNKEHEKNEPETNGYSIFKSAVAHFIQEQTTDAKIIEQVCSQLWHNTILQVKANYEALYKQIKKNSEHIQLHKEFQNWGFVNNDSMHSTKGSSFLCKRGIEVEYAEKQIIDIVANHFKLRPRGVTNTILQPKEEEESIMRQLLSSSSGLSNIGSCKSHLILARFVKRHLKNNQGRGINQANLLAAIREVFRDNKPLESICVKAAEELKARI</sequence>
<keyword evidence="2" id="KW-1185">Reference proteome</keyword>
<organism evidence="1 2">
    <name type="scientific">Racocetra persica</name>
    <dbReference type="NCBI Taxonomy" id="160502"/>
    <lineage>
        <taxon>Eukaryota</taxon>
        <taxon>Fungi</taxon>
        <taxon>Fungi incertae sedis</taxon>
        <taxon>Mucoromycota</taxon>
        <taxon>Glomeromycotina</taxon>
        <taxon>Glomeromycetes</taxon>
        <taxon>Diversisporales</taxon>
        <taxon>Gigasporaceae</taxon>
        <taxon>Racocetra</taxon>
    </lineage>
</organism>
<reference evidence="1" key="1">
    <citation type="submission" date="2021-06" db="EMBL/GenBank/DDBJ databases">
        <authorList>
            <person name="Kallberg Y."/>
            <person name="Tangrot J."/>
            <person name="Rosling A."/>
        </authorList>
    </citation>
    <scope>NUCLEOTIDE SEQUENCE</scope>
    <source>
        <strain evidence="1">MA461A</strain>
    </source>
</reference>
<comment type="caution">
    <text evidence="1">The sequence shown here is derived from an EMBL/GenBank/DDBJ whole genome shotgun (WGS) entry which is preliminary data.</text>
</comment>
<feature type="non-terminal residue" evidence="1">
    <location>
        <position position="1"/>
    </location>
</feature>
<evidence type="ECO:0000313" key="1">
    <source>
        <dbReference type="EMBL" id="CAG8682762.1"/>
    </source>
</evidence>
<name>A0ACA9NXN6_9GLOM</name>